<accession>A0A3S0Y2B7</accession>
<reference evidence="3 4" key="1">
    <citation type="submission" date="2018-12" db="EMBL/GenBank/DDBJ databases">
        <title>three novel Halomonas strain isolated from plants.</title>
        <authorList>
            <person name="Sun C."/>
        </authorList>
    </citation>
    <scope>NUCLEOTIDE SEQUENCE [LARGE SCALE GENOMIC DNA]</scope>
    <source>
        <strain evidence="3 4">DSM 19434</strain>
    </source>
</reference>
<dbReference type="RefSeq" id="WP_126948566.1">
    <property type="nucleotide sequence ID" value="NZ_RZHG01000026.1"/>
</dbReference>
<dbReference type="OrthoDB" id="321954at2"/>
<dbReference type="InterPro" id="IPR026869">
    <property type="entry name" value="EgtC-like"/>
</dbReference>
<dbReference type="Pfam" id="PF13230">
    <property type="entry name" value="GATase_4"/>
    <property type="match status" value="1"/>
</dbReference>
<keyword evidence="4" id="KW-1185">Reference proteome</keyword>
<dbReference type="CDD" id="cd01908">
    <property type="entry name" value="YafJ"/>
    <property type="match status" value="1"/>
</dbReference>
<dbReference type="SUPFAM" id="SSF56235">
    <property type="entry name" value="N-terminal nucleophile aminohydrolases (Ntn hydrolases)"/>
    <property type="match status" value="1"/>
</dbReference>
<proteinExistence type="predicted"/>
<dbReference type="EMBL" id="RZHG01000026">
    <property type="protein sequence ID" value="RUR28345.1"/>
    <property type="molecule type" value="Genomic_DNA"/>
</dbReference>
<sequence length="270" mass="29018">MCELLAMSCRHPARLTSSLTALAAHAGGESRNRDGWGLAFYQGYDVALYRDTTPANTCPLVPWLEANGPATTLSLGYIRHATQGILTLANTGPFLRELNGRMHVFTHNGNLKPLATSSPGTSGLFQPVGESDSELAFCLLLDQIRKLAHARGALPTLQARLDTVAEVALALRVLGPASFLYADGDVLFAHADRRRQPLTGQVTAPALYRLDCPAGKEALLVRDSESAEMITAQRVILLASVPLTQEVWAPLQEGEVLAIREGEVVASLQL</sequence>
<evidence type="ECO:0000313" key="4">
    <source>
        <dbReference type="Proteomes" id="UP000287336"/>
    </source>
</evidence>
<dbReference type="AlphaFoldDB" id="A0A3S0Y2B7"/>
<dbReference type="PANTHER" id="PTHR42824">
    <property type="entry name" value="GLUTAMINE AMIDOTRANSFERASE"/>
    <property type="match status" value="1"/>
</dbReference>
<evidence type="ECO:0000259" key="2">
    <source>
        <dbReference type="PROSITE" id="PS51278"/>
    </source>
</evidence>
<evidence type="ECO:0000256" key="1">
    <source>
        <dbReference type="ARBA" id="ARBA00022962"/>
    </source>
</evidence>
<dbReference type="InterPro" id="IPR029055">
    <property type="entry name" value="Ntn_hydrolases_N"/>
</dbReference>
<protein>
    <submittedName>
        <fullName evidence="3">Class II glutamine amidotransferase</fullName>
    </submittedName>
</protein>
<organism evidence="3 4">
    <name type="scientific">Vreelandella andesensis</name>
    <dbReference type="NCBI Taxonomy" id="447567"/>
    <lineage>
        <taxon>Bacteria</taxon>
        <taxon>Pseudomonadati</taxon>
        <taxon>Pseudomonadota</taxon>
        <taxon>Gammaproteobacteria</taxon>
        <taxon>Oceanospirillales</taxon>
        <taxon>Halomonadaceae</taxon>
        <taxon>Vreelandella</taxon>
    </lineage>
</organism>
<feature type="domain" description="Glutamine amidotransferase type-2" evidence="2">
    <location>
        <begin position="2"/>
        <end position="262"/>
    </location>
</feature>
<comment type="caution">
    <text evidence="3">The sequence shown here is derived from an EMBL/GenBank/DDBJ whole genome shotgun (WGS) entry which is preliminary data.</text>
</comment>
<dbReference type="PROSITE" id="PS51278">
    <property type="entry name" value="GATASE_TYPE_2"/>
    <property type="match status" value="1"/>
</dbReference>
<gene>
    <name evidence="3" type="ORF">ELY33_14190</name>
</gene>
<evidence type="ECO:0000313" key="3">
    <source>
        <dbReference type="EMBL" id="RUR28345.1"/>
    </source>
</evidence>
<keyword evidence="3" id="KW-0808">Transferase</keyword>
<dbReference type="GO" id="GO:0016740">
    <property type="term" value="F:transferase activity"/>
    <property type="evidence" value="ECO:0007669"/>
    <property type="project" value="UniProtKB-KW"/>
</dbReference>
<name>A0A3S0Y2B7_9GAMM</name>
<dbReference type="Gene3D" id="3.60.20.10">
    <property type="entry name" value="Glutamine Phosphoribosylpyrophosphate, subunit 1, domain 1"/>
    <property type="match status" value="1"/>
</dbReference>
<dbReference type="Proteomes" id="UP000287336">
    <property type="component" value="Unassembled WGS sequence"/>
</dbReference>
<keyword evidence="1 3" id="KW-0315">Glutamine amidotransferase</keyword>
<dbReference type="InterPro" id="IPR017932">
    <property type="entry name" value="GATase_2_dom"/>
</dbReference>
<dbReference type="PANTHER" id="PTHR42824:SF1">
    <property type="entry name" value="GLUTAMINE AMIDOTRANSFERASE YAFJ-RELATED"/>
    <property type="match status" value="1"/>
</dbReference>